<organism evidence="2 3">
    <name type="scientific">Sinosporangium siamense</name>
    <dbReference type="NCBI Taxonomy" id="1367973"/>
    <lineage>
        <taxon>Bacteria</taxon>
        <taxon>Bacillati</taxon>
        <taxon>Actinomycetota</taxon>
        <taxon>Actinomycetes</taxon>
        <taxon>Streptosporangiales</taxon>
        <taxon>Streptosporangiaceae</taxon>
        <taxon>Sinosporangium</taxon>
    </lineage>
</organism>
<dbReference type="EMBL" id="BOOW01000006">
    <property type="protein sequence ID" value="GII90253.1"/>
    <property type="molecule type" value="Genomic_DNA"/>
</dbReference>
<sequence>MALTQLYRDASLRQRISKTYVILGRQAAQIAERLATSPPPLPLVEGRPCTLLTDKNLPGAVWIDTGPVWLFGPAVRARVASALGTAVSRLAKRVAELGGTLVPAAYVAEEEQPKGWLSPDLHAVEVLTDMQRELVTNLLRQHSPSLIALSGRAAHGPRGVDPQGSRRLADSSNQLTTRYITSFSQAHLSRVQENLRRFEGVSDLALMDVNPLGDSRTGLRNVSVSLFDGQTLIGTTMAHAILLQAISMRARAMERMGRRVGAIPHRIVDLNRSRAIASGLSATFLVEAGDGRPGGKAGRSPGERQAGGEALKLFTQLIPEFRALDVHYAELSPLLSGLVGYGSRRPAVRGENDLMLVWRRKTSHRLEPKEMGRLLSDPAWLTTDHVSAANHQAAPGPTALVAAEWTARLAGEKPTQDRPPKKDSSSPRKTADPATELFNALEKAAADREPAPSELAALLDGYFSRGGDYNLNRAMQKLDGERAKTLRRILRPNRESTVRAAVAAPWDRLFGIARKRQIALLVSDVPAADADAAQSSIQEGRRSCPGDLRFLLLSSARYRGDGGGRATCEILIVQREGRQE</sequence>
<evidence type="ECO:0000256" key="1">
    <source>
        <dbReference type="SAM" id="MobiDB-lite"/>
    </source>
</evidence>
<accession>A0A919RAC2</accession>
<keyword evidence="3" id="KW-1185">Reference proteome</keyword>
<protein>
    <submittedName>
        <fullName evidence="2">Uncharacterized protein</fullName>
    </submittedName>
</protein>
<feature type="region of interest" description="Disordered" evidence="1">
    <location>
        <begin position="409"/>
        <end position="434"/>
    </location>
</feature>
<evidence type="ECO:0000313" key="2">
    <source>
        <dbReference type="EMBL" id="GII90253.1"/>
    </source>
</evidence>
<evidence type="ECO:0000313" key="3">
    <source>
        <dbReference type="Proteomes" id="UP000606172"/>
    </source>
</evidence>
<dbReference type="Proteomes" id="UP000606172">
    <property type="component" value="Unassembled WGS sequence"/>
</dbReference>
<dbReference type="RefSeq" id="WP_204020549.1">
    <property type="nucleotide sequence ID" value="NZ_BOOW01000006.1"/>
</dbReference>
<comment type="caution">
    <text evidence="2">The sequence shown here is derived from an EMBL/GenBank/DDBJ whole genome shotgun (WGS) entry which is preliminary data.</text>
</comment>
<proteinExistence type="predicted"/>
<dbReference type="AlphaFoldDB" id="A0A919RAC2"/>
<gene>
    <name evidence="2" type="ORF">Ssi02_04840</name>
</gene>
<feature type="compositionally biased region" description="Basic and acidic residues" evidence="1">
    <location>
        <begin position="410"/>
        <end position="431"/>
    </location>
</feature>
<name>A0A919RAC2_9ACTN</name>
<reference evidence="2" key="1">
    <citation type="submission" date="2021-01" db="EMBL/GenBank/DDBJ databases">
        <title>Whole genome shotgun sequence of Sinosporangium siamense NBRC 109515.</title>
        <authorList>
            <person name="Komaki H."/>
            <person name="Tamura T."/>
        </authorList>
    </citation>
    <scope>NUCLEOTIDE SEQUENCE</scope>
    <source>
        <strain evidence="2">NBRC 109515</strain>
    </source>
</reference>